<feature type="compositionally biased region" description="Acidic residues" evidence="1">
    <location>
        <begin position="183"/>
        <end position="245"/>
    </location>
</feature>
<evidence type="ECO:0000313" key="2">
    <source>
        <dbReference type="EMBL" id="OMO73535.1"/>
    </source>
</evidence>
<evidence type="ECO:0000256" key="1">
    <source>
        <dbReference type="SAM" id="MobiDB-lite"/>
    </source>
</evidence>
<dbReference type="Proteomes" id="UP000187203">
    <property type="component" value="Unassembled WGS sequence"/>
</dbReference>
<evidence type="ECO:0000313" key="3">
    <source>
        <dbReference type="Proteomes" id="UP000187203"/>
    </source>
</evidence>
<reference evidence="3" key="1">
    <citation type="submission" date="2013-09" db="EMBL/GenBank/DDBJ databases">
        <title>Corchorus olitorius genome sequencing.</title>
        <authorList>
            <person name="Alam M."/>
            <person name="Haque M.S."/>
            <person name="Islam M.S."/>
            <person name="Emdad E.M."/>
            <person name="Islam M.M."/>
            <person name="Ahmed B."/>
            <person name="Halim A."/>
            <person name="Hossen Q.M.M."/>
            <person name="Hossain M.Z."/>
            <person name="Ahmed R."/>
            <person name="Khan M.M."/>
            <person name="Islam R."/>
            <person name="Rashid M.M."/>
            <person name="Khan S.A."/>
            <person name="Rahman M.S."/>
            <person name="Alam M."/>
            <person name="Yahiya A.S."/>
            <person name="Khan M.S."/>
            <person name="Azam M.S."/>
            <person name="Haque T."/>
            <person name="Lashkar M.Z.H."/>
            <person name="Akhand A.I."/>
            <person name="Morshed G."/>
            <person name="Roy S."/>
            <person name="Uddin K.S."/>
            <person name="Rabeya T."/>
            <person name="Hossain A.S."/>
            <person name="Chowdhury A."/>
            <person name="Snigdha A.R."/>
            <person name="Mortoza M.S."/>
            <person name="Matin S.A."/>
            <person name="Hoque S.M.E."/>
            <person name="Islam M.K."/>
            <person name="Roy D.K."/>
            <person name="Haider R."/>
            <person name="Moosa M.M."/>
            <person name="Elias S.M."/>
            <person name="Hasan A.M."/>
            <person name="Jahan S."/>
            <person name="Shafiuddin M."/>
            <person name="Mahmood N."/>
            <person name="Shommy N.S."/>
        </authorList>
    </citation>
    <scope>NUCLEOTIDE SEQUENCE [LARGE SCALE GENOMIC DNA]</scope>
    <source>
        <strain evidence="3">cv. O-4</strain>
    </source>
</reference>
<keyword evidence="3" id="KW-1185">Reference proteome</keyword>
<dbReference type="AlphaFoldDB" id="A0A1R3HT12"/>
<name>A0A1R3HT12_9ROSI</name>
<comment type="caution">
    <text evidence="2">The sequence shown here is derived from an EMBL/GenBank/DDBJ whole genome shotgun (WGS) entry which is preliminary data.</text>
</comment>
<feature type="region of interest" description="Disordered" evidence="1">
    <location>
        <begin position="169"/>
        <end position="253"/>
    </location>
</feature>
<proteinExistence type="predicted"/>
<accession>A0A1R3HT12</accession>
<dbReference type="EMBL" id="AWUE01019422">
    <property type="protein sequence ID" value="OMO73535.1"/>
    <property type="molecule type" value="Genomic_DNA"/>
</dbReference>
<organism evidence="2 3">
    <name type="scientific">Corchorus olitorius</name>
    <dbReference type="NCBI Taxonomy" id="93759"/>
    <lineage>
        <taxon>Eukaryota</taxon>
        <taxon>Viridiplantae</taxon>
        <taxon>Streptophyta</taxon>
        <taxon>Embryophyta</taxon>
        <taxon>Tracheophyta</taxon>
        <taxon>Spermatophyta</taxon>
        <taxon>Magnoliopsida</taxon>
        <taxon>eudicotyledons</taxon>
        <taxon>Gunneridae</taxon>
        <taxon>Pentapetalae</taxon>
        <taxon>rosids</taxon>
        <taxon>malvids</taxon>
        <taxon>Malvales</taxon>
        <taxon>Malvaceae</taxon>
        <taxon>Grewioideae</taxon>
        <taxon>Apeibeae</taxon>
        <taxon>Corchorus</taxon>
    </lineage>
</organism>
<dbReference type="OrthoDB" id="10508916at2759"/>
<gene>
    <name evidence="2" type="ORF">COLO4_27020</name>
</gene>
<dbReference type="STRING" id="93759.A0A1R3HT12"/>
<sequence>MNNHLQFFNLFHPPYDRTPLFFHLSGPPGTQLPVYYAAPLGDDNQGYIIRYRLGEVHLAVPPPPRMPQQTIVVQSHVPTPAVNDLPDHFFVGGVPVGGGPVVDTIRAFLCLPIGNAQEPGTAYVLYVQDDIDYPTMQNPQDAIDALEENEGEEAAHDQQDNFHGMEVEMEDEVSSISHVPEGNDNEDEEEDSDKDNSVEDEEEDSDKDNSVEDEEEDSDQDNSVEDEEEDSDQDNSMGEEEEEEGFVGHVAEF</sequence>
<protein>
    <submittedName>
        <fullName evidence="2">Uncharacterized protein</fullName>
    </submittedName>
</protein>